<dbReference type="Gene3D" id="3.20.20.30">
    <property type="entry name" value="Luciferase-like domain"/>
    <property type="match status" value="1"/>
</dbReference>
<reference evidence="4 5" key="1">
    <citation type="submission" date="2020-08" db="EMBL/GenBank/DDBJ databases">
        <title>Sequencing the genomes of 1000 actinobacteria strains.</title>
        <authorList>
            <person name="Klenk H.-P."/>
        </authorList>
    </citation>
    <scope>NUCLEOTIDE SEQUENCE [LARGE SCALE GENOMIC DNA]</scope>
    <source>
        <strain evidence="4 5">DSM 45507</strain>
    </source>
</reference>
<dbReference type="RefSeq" id="WP_185074229.1">
    <property type="nucleotide sequence ID" value="NZ_JACHMB010000001.1"/>
</dbReference>
<dbReference type="GO" id="GO:0016705">
    <property type="term" value="F:oxidoreductase activity, acting on paired donors, with incorporation or reduction of molecular oxygen"/>
    <property type="evidence" value="ECO:0007669"/>
    <property type="project" value="InterPro"/>
</dbReference>
<gene>
    <name evidence="4" type="ORF">HD596_007584</name>
</gene>
<sequence length="339" mass="36292">MRFSLFYFADDSTQPSADRYELLLEGARYADAHGFTAVWTPERHFHAFGGLYPNSAVTGAAVAAVTERVAVRAGSVVAPLHHPIRIAEDWAVVDNLSGGRVGVSFASGWHAVDFAFNPGGYADRTRLTVETLEQVRRLWRGEEVSVVTGVGEEQAVRIFPPPVQPELPVWLTSSGSVETFRTAGALGVGVLTNLLSQSVDELALKIKEYRAGLAGRPGDVVVMLHTHLGPVTDAVREALTAYVRSSVGLHLGSSAGSARDVDPAALGRKGVEFMTRRAVKRFFDEAGLLGELDVAAERVRRLAAIGVDEIACLIDFGLETSAVLGSLDQLGKLLDSGDQ</sequence>
<proteinExistence type="predicted"/>
<accession>A0A7W9GBP5</accession>
<comment type="caution">
    <text evidence="4">The sequence shown here is derived from an EMBL/GenBank/DDBJ whole genome shotgun (WGS) entry which is preliminary data.</text>
</comment>
<evidence type="ECO:0000313" key="5">
    <source>
        <dbReference type="Proteomes" id="UP000579153"/>
    </source>
</evidence>
<name>A0A7W9GBP5_9ACTN</name>
<organism evidence="4 5">
    <name type="scientific">Nonomuraea jabiensis</name>
    <dbReference type="NCBI Taxonomy" id="882448"/>
    <lineage>
        <taxon>Bacteria</taxon>
        <taxon>Bacillati</taxon>
        <taxon>Actinomycetota</taxon>
        <taxon>Actinomycetes</taxon>
        <taxon>Streptosporangiales</taxon>
        <taxon>Streptosporangiaceae</taxon>
        <taxon>Nonomuraea</taxon>
    </lineage>
</organism>
<feature type="domain" description="Luciferase-like" evidence="3">
    <location>
        <begin position="1"/>
        <end position="309"/>
    </location>
</feature>
<dbReference type="InterPro" id="IPR050766">
    <property type="entry name" value="Bact_Lucif_Oxidored"/>
</dbReference>
<dbReference type="InterPro" id="IPR036661">
    <property type="entry name" value="Luciferase-like_sf"/>
</dbReference>
<keyword evidence="5" id="KW-1185">Reference proteome</keyword>
<protein>
    <submittedName>
        <fullName evidence="4">Natural product biosynthesis luciferase-like monooxygenase protein</fullName>
    </submittedName>
</protein>
<dbReference type="NCBIfam" id="TIGR04020">
    <property type="entry name" value="seco_metab_LLM"/>
    <property type="match status" value="1"/>
</dbReference>
<keyword evidence="1" id="KW-0560">Oxidoreductase</keyword>
<keyword evidence="2 4" id="KW-0503">Monooxygenase</keyword>
<dbReference type="Pfam" id="PF00296">
    <property type="entry name" value="Bac_luciferase"/>
    <property type="match status" value="1"/>
</dbReference>
<dbReference type="GO" id="GO:0004497">
    <property type="term" value="F:monooxygenase activity"/>
    <property type="evidence" value="ECO:0007669"/>
    <property type="project" value="UniProtKB-KW"/>
</dbReference>
<dbReference type="EMBL" id="JACHMB010000001">
    <property type="protein sequence ID" value="MBB5780828.1"/>
    <property type="molecule type" value="Genomic_DNA"/>
</dbReference>
<evidence type="ECO:0000256" key="2">
    <source>
        <dbReference type="ARBA" id="ARBA00023033"/>
    </source>
</evidence>
<evidence type="ECO:0000256" key="1">
    <source>
        <dbReference type="ARBA" id="ARBA00023002"/>
    </source>
</evidence>
<dbReference type="Proteomes" id="UP000579153">
    <property type="component" value="Unassembled WGS sequence"/>
</dbReference>
<dbReference type="SUPFAM" id="SSF51679">
    <property type="entry name" value="Bacterial luciferase-like"/>
    <property type="match status" value="1"/>
</dbReference>
<evidence type="ECO:0000313" key="4">
    <source>
        <dbReference type="EMBL" id="MBB5780828.1"/>
    </source>
</evidence>
<dbReference type="InterPro" id="IPR011251">
    <property type="entry name" value="Luciferase-like_dom"/>
</dbReference>
<dbReference type="PANTHER" id="PTHR30137">
    <property type="entry name" value="LUCIFERASE-LIKE MONOOXYGENASE"/>
    <property type="match status" value="1"/>
</dbReference>
<evidence type="ECO:0000259" key="3">
    <source>
        <dbReference type="Pfam" id="PF00296"/>
    </source>
</evidence>
<dbReference type="AlphaFoldDB" id="A0A7W9GBP5"/>
<dbReference type="PANTHER" id="PTHR30137:SF8">
    <property type="entry name" value="BLR5498 PROTEIN"/>
    <property type="match status" value="1"/>
</dbReference>
<dbReference type="InterPro" id="IPR024011">
    <property type="entry name" value="Biosynth_lucif-like_mOase_dom"/>
</dbReference>
<dbReference type="GO" id="GO:0005829">
    <property type="term" value="C:cytosol"/>
    <property type="evidence" value="ECO:0007669"/>
    <property type="project" value="TreeGrafter"/>
</dbReference>